<reference evidence="2" key="1">
    <citation type="journal article" date="2023" name="Mar. Drugs">
        <title>Gemmata algarum, a Novel Planctomycete Isolated from an Algal Mat, Displays Antimicrobial Activity.</title>
        <authorList>
            <person name="Kumar G."/>
            <person name="Kallscheuer N."/>
            <person name="Kashif M."/>
            <person name="Ahamad S."/>
            <person name="Jagadeeshwari U."/>
            <person name="Pannikurungottu S."/>
            <person name="Haufschild T."/>
            <person name="Kabuu M."/>
            <person name="Sasikala C."/>
            <person name="Jogler C."/>
            <person name="Ramana C."/>
        </authorList>
    </citation>
    <scope>NUCLEOTIDE SEQUENCE [LARGE SCALE GENOMIC DNA]</scope>
    <source>
        <strain evidence="2">JC673</strain>
    </source>
</reference>
<comment type="caution">
    <text evidence="1">The sequence shown here is derived from an EMBL/GenBank/DDBJ whole genome shotgun (WGS) entry which is preliminary data.</text>
</comment>
<dbReference type="Proteomes" id="UP001272242">
    <property type="component" value="Unassembled WGS sequence"/>
</dbReference>
<sequence length="109" mass="11409">MRLNLECLEGRANPSTFTTRVPPELWQALAADVRTLAEGTTAPSRASVEALVTATQAAAADGVITPREAAQISQAARTVLEEANVPPDEIRAVVADAQAIYVAWAANAP</sequence>
<evidence type="ECO:0000313" key="2">
    <source>
        <dbReference type="Proteomes" id="UP001272242"/>
    </source>
</evidence>
<organism evidence="1 2">
    <name type="scientific">Gemmata algarum</name>
    <dbReference type="NCBI Taxonomy" id="2975278"/>
    <lineage>
        <taxon>Bacteria</taxon>
        <taxon>Pseudomonadati</taxon>
        <taxon>Planctomycetota</taxon>
        <taxon>Planctomycetia</taxon>
        <taxon>Gemmatales</taxon>
        <taxon>Gemmataceae</taxon>
        <taxon>Gemmata</taxon>
    </lineage>
</organism>
<accession>A0ABU5EX62</accession>
<dbReference type="RefSeq" id="WP_320685884.1">
    <property type="nucleotide sequence ID" value="NZ_JAXBLV010000077.1"/>
</dbReference>
<evidence type="ECO:0000313" key="1">
    <source>
        <dbReference type="EMBL" id="MDY3559052.1"/>
    </source>
</evidence>
<dbReference type="EMBL" id="JAXBLV010000077">
    <property type="protein sequence ID" value="MDY3559052.1"/>
    <property type="molecule type" value="Genomic_DNA"/>
</dbReference>
<keyword evidence="2" id="KW-1185">Reference proteome</keyword>
<proteinExistence type="predicted"/>
<gene>
    <name evidence="1" type="ORF">R5W23_006242</name>
</gene>
<protein>
    <submittedName>
        <fullName evidence="1">Uncharacterized protein</fullName>
    </submittedName>
</protein>
<name>A0ABU5EX62_9BACT</name>